<dbReference type="PANTHER" id="PTHR45982:SF1">
    <property type="entry name" value="REGULATOR OF CHROMOSOME CONDENSATION"/>
    <property type="match status" value="1"/>
</dbReference>
<gene>
    <name evidence="1" type="ORF">AZI85_10850</name>
</gene>
<dbReference type="SUPFAM" id="SSF50985">
    <property type="entry name" value="RCC1/BLIP-II"/>
    <property type="match status" value="3"/>
</dbReference>
<dbReference type="RefSeq" id="WP_063244795.1">
    <property type="nucleotide sequence ID" value="NZ_LUKF01000019.1"/>
</dbReference>
<dbReference type="PANTHER" id="PTHR45982">
    <property type="entry name" value="REGULATOR OF CHROMOSOME CONDENSATION"/>
    <property type="match status" value="1"/>
</dbReference>
<dbReference type="InterPro" id="IPR051553">
    <property type="entry name" value="Ran_GTPase-activating"/>
</dbReference>
<protein>
    <submittedName>
        <fullName evidence="1">Uncharacterized protein</fullName>
    </submittedName>
</protein>
<dbReference type="InterPro" id="IPR009091">
    <property type="entry name" value="RCC1/BLIP-II"/>
</dbReference>
<dbReference type="Proteomes" id="UP000075391">
    <property type="component" value="Unassembled WGS sequence"/>
</dbReference>
<dbReference type="EMBL" id="LUKF01000019">
    <property type="protein sequence ID" value="KYG60511.1"/>
    <property type="molecule type" value="Genomic_DNA"/>
</dbReference>
<dbReference type="Gene3D" id="2.130.10.30">
    <property type="entry name" value="Regulator of chromosome condensation 1/beta-lactamase-inhibitor protein II"/>
    <property type="match status" value="3"/>
</dbReference>
<dbReference type="AlphaFoldDB" id="A0A150WC67"/>
<dbReference type="Pfam" id="PF13540">
    <property type="entry name" value="RCC1_2"/>
    <property type="match status" value="1"/>
</dbReference>
<reference evidence="1 2" key="1">
    <citation type="submission" date="2016-03" db="EMBL/GenBank/DDBJ databases">
        <authorList>
            <person name="Ploux O."/>
        </authorList>
    </citation>
    <scope>NUCLEOTIDE SEQUENCE [LARGE SCALE GENOMIC DNA]</scope>
    <source>
        <strain evidence="1 2">BER2</strain>
    </source>
</reference>
<sequence>MNFSVRFFLLVLILISQIGCTIEARFEELAKTILTPSVVRKLPDNTSVALKTLALPFEAEPRPSLVIKAPPAGNAIVVYSDESCATPVASSLSNTVASGTDWVEIEMPVQSVNVPHEYFIPHNSGCEKVAEHTYKKVVDIHVGNGAQGLIFSDRSMIMYGQTGWGAQANHLTTPLTGVTTTARTNQSTASVQSDGTVYIWGKDDGGDYFSETAMPFKVSDVHGSSGMYFFLTEDKRIFQVEYIDDIATPNEPLDTSLTYEKMFASEGEVCGLTAAGSVSCSIGEPSSGNSNIEKVIFNKSTWAIAAAAVKSDGSVEAWGDPSYGGDASAVSPAPAGVTEIYATEGAFAAWDSVNQKVYTWGHSAYGGDPGVQAANITSGVRKVAASEGAFAALKTDGSLVLWGAASDGKDPGALSSELYDLVDVKALTTYIIALRDDGDAFVWGDNDTPQTFHDVIDIHLAQESAVFRHSDGSLSHFSNGYVTPVRNILGTPWTSVLSNSNYHTFFALTAQGEFSTAGNSEWGDDYSEDIWIGREDAKIIHPNWQTKVTLLKDGTVQCSGDAVAGGDCSAIQSQLTSVTDIAFLGDGVNAVAVALKSDGTALLWGDPGLDTSSFQAQLVNIKKIETTPSFFVIIKNDNSVLLVGGTDHTVAPISNYDSNSQAIAFLLADKTVQTYGSASHGGDSSLVTAQLVNVKKVVASSSAFAALKEDGTVVCWGDSTNDGGDCSSLGLSNIRDIFATKGQWAGAFAALSDSGQVTSWGHSAFGGDQGTAATNLTSGVTQIYPNGSAFLAVKGSTVVVWGDVNAGAYWQDSEGWITSIKEVHTINRGFFIVTNDGDGIVFGSNRIQPRRIPKVKNVFSTTSIFYVLTTDTVAGQAQDRLTSYGEFARLLPQQIQYMLPGSTLKVIDDRLALLYADGSGRKF</sequence>
<evidence type="ECO:0000313" key="1">
    <source>
        <dbReference type="EMBL" id="KYG60511.1"/>
    </source>
</evidence>
<organism evidence="1 2">
    <name type="scientific">Bdellovibrio bacteriovorus</name>
    <dbReference type="NCBI Taxonomy" id="959"/>
    <lineage>
        <taxon>Bacteria</taxon>
        <taxon>Pseudomonadati</taxon>
        <taxon>Bdellovibrionota</taxon>
        <taxon>Bdellovibrionia</taxon>
        <taxon>Bdellovibrionales</taxon>
        <taxon>Pseudobdellovibrionaceae</taxon>
        <taxon>Bdellovibrio</taxon>
    </lineage>
</organism>
<proteinExistence type="predicted"/>
<dbReference type="OrthoDB" id="9758365at2"/>
<comment type="caution">
    <text evidence="1">The sequence shown here is derived from an EMBL/GenBank/DDBJ whole genome shotgun (WGS) entry which is preliminary data.</text>
</comment>
<name>A0A150WC67_BDEBC</name>
<accession>A0A150WC67</accession>
<evidence type="ECO:0000313" key="2">
    <source>
        <dbReference type="Proteomes" id="UP000075391"/>
    </source>
</evidence>